<evidence type="ECO:0000256" key="4">
    <source>
        <dbReference type="ARBA" id="ARBA00022840"/>
    </source>
</evidence>
<dbReference type="PROSITE" id="PS50893">
    <property type="entry name" value="ABC_TRANSPORTER_2"/>
    <property type="match status" value="1"/>
</dbReference>
<dbReference type="GO" id="GO:0015421">
    <property type="term" value="F:ABC-type oligopeptide transporter activity"/>
    <property type="evidence" value="ECO:0007669"/>
    <property type="project" value="TreeGrafter"/>
</dbReference>
<comment type="subcellular location">
    <subcellularLocation>
        <location evidence="1">Membrane</location>
        <topology evidence="1">Multi-pass membrane protein</topology>
    </subcellularLocation>
</comment>
<dbReference type="OrthoDB" id="6500128at2759"/>
<dbReference type="InterPro" id="IPR036640">
    <property type="entry name" value="ABC1_TM_sf"/>
</dbReference>
<evidence type="ECO:0000259" key="9">
    <source>
        <dbReference type="PROSITE" id="PS50893"/>
    </source>
</evidence>
<name>A0A6A1V8E2_9ROSI</name>
<dbReference type="Proteomes" id="UP000516437">
    <property type="component" value="Chromosome 6"/>
</dbReference>
<feature type="compositionally biased region" description="Basic and acidic residues" evidence="7">
    <location>
        <begin position="635"/>
        <end position="657"/>
    </location>
</feature>
<sequence length="680" mass="75514">MAIFHSNLPSLATLSFPPSKPFTIANPKTPTKPRSAFPITSRGIKTKCQCFDIRNPLIPDPKNDEGKDKVLENSVGFVRSLWPGGSWWGLSVDDNAEIAAAKPVTVIFALRRMWELIADDRWVVIVAFGALVIAALSEISVPGVLAASIFSAQSGDSVVFSRNSQFLVILCFTSGICSGLRSGCFGIANMILVTRLRESLYSAIVFQDIPFFDREAVGDLTSRLGADCQQLSNVIRNNVHLILRNAVQGTGALVNLLTLSWPLALSTLVICSVLSIIFLFYGQYQRRAAKLTQEFTAGANEVAQETLSVIRTVQAMAGQVSFCKHSRKCGLWIVEYEFQYLIPVNTVIRNGMMHKTKVIALLLGGMSIMCGHVSAEQLTKYILYWLKLQRVMGQIQFVNVSFHYPSRSTVPILEDMHISVEANEVVAIVGLSGSGKSTIVNLLLRYYEPSNGQIYLDGFSLRELDIRWLREKVGFVGQEPHLFRMDIKSNIRYGCSRHCEQPDIEWAAKQAFAHEFISSLPDGYDTLVDDNLLSRGQKQRIAIARAILRDPAILILDEATSALDSESEHYVKANNLHYGDKLFNRFSTIKAADRIVVLDAGRVIEQAVDTNDKEAMDLQEKAADEVVEEPPVLEETGKGKNMEQRNGDKVAKEREGPKGLPYHQVPQPLVDFSSEALEQL</sequence>
<accession>A0A6A1V8E2</accession>
<keyword evidence="6 8" id="KW-0472">Membrane</keyword>
<dbReference type="SMART" id="SM00382">
    <property type="entry name" value="AAA"/>
    <property type="match status" value="1"/>
</dbReference>
<dbReference type="FunFam" id="3.40.50.300:FF:000218">
    <property type="entry name" value="Multidrug ABC transporter ATP-binding protein"/>
    <property type="match status" value="1"/>
</dbReference>
<feature type="domain" description="ABC transmembrane type-1" evidence="10">
    <location>
        <begin position="125"/>
        <end position="328"/>
    </location>
</feature>
<dbReference type="EMBL" id="RXIC02000024">
    <property type="protein sequence ID" value="KAB1209119.1"/>
    <property type="molecule type" value="Genomic_DNA"/>
</dbReference>
<evidence type="ECO:0000256" key="1">
    <source>
        <dbReference type="ARBA" id="ARBA00004141"/>
    </source>
</evidence>
<evidence type="ECO:0000256" key="6">
    <source>
        <dbReference type="ARBA" id="ARBA00023136"/>
    </source>
</evidence>
<keyword evidence="12" id="KW-1185">Reference proteome</keyword>
<dbReference type="CDD" id="cd18572">
    <property type="entry name" value="ABC_6TM_TAP"/>
    <property type="match status" value="1"/>
</dbReference>
<evidence type="ECO:0000256" key="2">
    <source>
        <dbReference type="ARBA" id="ARBA00022692"/>
    </source>
</evidence>
<dbReference type="InterPro" id="IPR003439">
    <property type="entry name" value="ABC_transporter-like_ATP-bd"/>
</dbReference>
<proteinExistence type="predicted"/>
<protein>
    <submittedName>
        <fullName evidence="11">ABC transporter B family member 26, chloroplastic</fullName>
    </submittedName>
</protein>
<dbReference type="GO" id="GO:0016887">
    <property type="term" value="F:ATP hydrolysis activity"/>
    <property type="evidence" value="ECO:0007669"/>
    <property type="project" value="InterPro"/>
</dbReference>
<keyword evidence="3" id="KW-0547">Nucleotide-binding</keyword>
<feature type="transmembrane region" description="Helical" evidence="8">
    <location>
        <begin position="259"/>
        <end position="281"/>
    </location>
</feature>
<keyword evidence="2 8" id="KW-0812">Transmembrane</keyword>
<evidence type="ECO:0000256" key="5">
    <source>
        <dbReference type="ARBA" id="ARBA00022989"/>
    </source>
</evidence>
<keyword evidence="4" id="KW-0067">ATP-binding</keyword>
<dbReference type="Gene3D" id="1.20.1560.10">
    <property type="entry name" value="ABC transporter type 1, transmembrane domain"/>
    <property type="match status" value="1"/>
</dbReference>
<dbReference type="PANTHER" id="PTHR43394">
    <property type="entry name" value="ATP-DEPENDENT PERMEASE MDL1, MITOCHONDRIAL"/>
    <property type="match status" value="1"/>
</dbReference>
<feature type="compositionally biased region" description="Basic and acidic residues" evidence="7">
    <location>
        <begin position="615"/>
        <end position="624"/>
    </location>
</feature>
<evidence type="ECO:0000259" key="10">
    <source>
        <dbReference type="PROSITE" id="PS50929"/>
    </source>
</evidence>
<dbReference type="Gene3D" id="3.40.50.300">
    <property type="entry name" value="P-loop containing nucleotide triphosphate hydrolases"/>
    <property type="match status" value="1"/>
</dbReference>
<dbReference type="PANTHER" id="PTHR43394:SF19">
    <property type="entry name" value="ABC TRANSPORTER B FAMILY"/>
    <property type="match status" value="1"/>
</dbReference>
<dbReference type="SUPFAM" id="SSF52540">
    <property type="entry name" value="P-loop containing nucleoside triphosphate hydrolases"/>
    <property type="match status" value="1"/>
</dbReference>
<dbReference type="InterPro" id="IPR039421">
    <property type="entry name" value="Type_1_exporter"/>
</dbReference>
<feature type="transmembrane region" description="Helical" evidence="8">
    <location>
        <begin position="166"/>
        <end position="192"/>
    </location>
</feature>
<dbReference type="AlphaFoldDB" id="A0A6A1V8E2"/>
<dbReference type="GO" id="GO:0016020">
    <property type="term" value="C:membrane"/>
    <property type="evidence" value="ECO:0007669"/>
    <property type="project" value="UniProtKB-SubCell"/>
</dbReference>
<dbReference type="InterPro" id="IPR003593">
    <property type="entry name" value="AAA+_ATPase"/>
</dbReference>
<dbReference type="PROSITE" id="PS50929">
    <property type="entry name" value="ABC_TM1F"/>
    <property type="match status" value="1"/>
</dbReference>
<evidence type="ECO:0000256" key="8">
    <source>
        <dbReference type="SAM" id="Phobius"/>
    </source>
</evidence>
<feature type="transmembrane region" description="Helical" evidence="8">
    <location>
        <begin position="358"/>
        <end position="375"/>
    </location>
</feature>
<feature type="domain" description="ABC transporter" evidence="9">
    <location>
        <begin position="395"/>
        <end position="625"/>
    </location>
</feature>
<dbReference type="GO" id="GO:0005524">
    <property type="term" value="F:ATP binding"/>
    <property type="evidence" value="ECO:0007669"/>
    <property type="project" value="UniProtKB-KW"/>
</dbReference>
<feature type="region of interest" description="Disordered" evidence="7">
    <location>
        <begin position="615"/>
        <end position="680"/>
    </location>
</feature>
<dbReference type="InterPro" id="IPR011527">
    <property type="entry name" value="ABC1_TM_dom"/>
</dbReference>
<keyword evidence="5 8" id="KW-1133">Transmembrane helix</keyword>
<gene>
    <name evidence="11" type="ORF">CJ030_MR6G015545</name>
</gene>
<evidence type="ECO:0000256" key="3">
    <source>
        <dbReference type="ARBA" id="ARBA00022741"/>
    </source>
</evidence>
<dbReference type="Pfam" id="PF00664">
    <property type="entry name" value="ABC_membrane"/>
    <property type="match status" value="1"/>
</dbReference>
<dbReference type="SUPFAM" id="SSF90123">
    <property type="entry name" value="ABC transporter transmembrane region"/>
    <property type="match status" value="1"/>
</dbReference>
<evidence type="ECO:0000256" key="7">
    <source>
        <dbReference type="SAM" id="MobiDB-lite"/>
    </source>
</evidence>
<comment type="caution">
    <text evidence="11">The sequence shown here is derived from an EMBL/GenBank/DDBJ whole genome shotgun (WGS) entry which is preliminary data.</text>
</comment>
<feature type="transmembrane region" description="Helical" evidence="8">
    <location>
        <begin position="122"/>
        <end position="145"/>
    </location>
</feature>
<dbReference type="Pfam" id="PF00005">
    <property type="entry name" value="ABC_tran"/>
    <property type="match status" value="1"/>
</dbReference>
<reference evidence="11 12" key="1">
    <citation type="journal article" date="2019" name="Plant Biotechnol. J.">
        <title>The red bayberry genome and genetic basis of sex determination.</title>
        <authorList>
            <person name="Jia H.M."/>
            <person name="Jia H.J."/>
            <person name="Cai Q.L."/>
            <person name="Wang Y."/>
            <person name="Zhao H.B."/>
            <person name="Yang W.F."/>
            <person name="Wang G.Y."/>
            <person name="Li Y.H."/>
            <person name="Zhan D.L."/>
            <person name="Shen Y.T."/>
            <person name="Niu Q.F."/>
            <person name="Chang L."/>
            <person name="Qiu J."/>
            <person name="Zhao L."/>
            <person name="Xie H.B."/>
            <person name="Fu W.Y."/>
            <person name="Jin J."/>
            <person name="Li X.W."/>
            <person name="Jiao Y."/>
            <person name="Zhou C.C."/>
            <person name="Tu T."/>
            <person name="Chai C.Y."/>
            <person name="Gao J.L."/>
            <person name="Fan L.J."/>
            <person name="van de Weg E."/>
            <person name="Wang J.Y."/>
            <person name="Gao Z.S."/>
        </authorList>
    </citation>
    <scope>NUCLEOTIDE SEQUENCE [LARGE SCALE GENOMIC DNA]</scope>
    <source>
        <tissue evidence="11">Leaves</tissue>
    </source>
</reference>
<evidence type="ECO:0000313" key="11">
    <source>
        <dbReference type="EMBL" id="KAB1209119.1"/>
    </source>
</evidence>
<evidence type="ECO:0000313" key="12">
    <source>
        <dbReference type="Proteomes" id="UP000516437"/>
    </source>
</evidence>
<dbReference type="InterPro" id="IPR027417">
    <property type="entry name" value="P-loop_NTPase"/>
</dbReference>
<organism evidence="11 12">
    <name type="scientific">Morella rubra</name>
    <name type="common">Chinese bayberry</name>
    <dbReference type="NCBI Taxonomy" id="262757"/>
    <lineage>
        <taxon>Eukaryota</taxon>
        <taxon>Viridiplantae</taxon>
        <taxon>Streptophyta</taxon>
        <taxon>Embryophyta</taxon>
        <taxon>Tracheophyta</taxon>
        <taxon>Spermatophyta</taxon>
        <taxon>Magnoliopsida</taxon>
        <taxon>eudicotyledons</taxon>
        <taxon>Gunneridae</taxon>
        <taxon>Pentapetalae</taxon>
        <taxon>rosids</taxon>
        <taxon>fabids</taxon>
        <taxon>Fagales</taxon>
        <taxon>Myricaceae</taxon>
        <taxon>Morella</taxon>
    </lineage>
</organism>